<proteinExistence type="inferred from homology"/>
<keyword evidence="11" id="KW-0482">Metalloprotease</keyword>
<evidence type="ECO:0000256" key="2">
    <source>
        <dbReference type="ARBA" id="ARBA00001947"/>
    </source>
</evidence>
<evidence type="ECO:0000259" key="16">
    <source>
        <dbReference type="Pfam" id="PF17900"/>
    </source>
</evidence>
<dbReference type="InterPro" id="IPR014782">
    <property type="entry name" value="Peptidase_M1_dom"/>
</dbReference>
<dbReference type="EMBL" id="BAABEO010000019">
    <property type="protein sequence ID" value="GAA3689493.1"/>
    <property type="molecule type" value="Genomic_DNA"/>
</dbReference>
<feature type="domain" description="Peptidase M1 membrane alanine aminopeptidase" evidence="14">
    <location>
        <begin position="249"/>
        <end position="462"/>
    </location>
</feature>
<dbReference type="InterPro" id="IPR012778">
    <property type="entry name" value="Pept_M1_aminopeptidase"/>
</dbReference>
<evidence type="ECO:0000256" key="10">
    <source>
        <dbReference type="ARBA" id="ARBA00022833"/>
    </source>
</evidence>
<keyword evidence="7" id="KW-0645">Protease</keyword>
<dbReference type="Gene3D" id="1.10.390.10">
    <property type="entry name" value="Neutral Protease Domain 2"/>
    <property type="match status" value="1"/>
</dbReference>
<evidence type="ECO:0000256" key="11">
    <source>
        <dbReference type="ARBA" id="ARBA00023049"/>
    </source>
</evidence>
<dbReference type="PRINTS" id="PR00756">
    <property type="entry name" value="ALADIPTASE"/>
</dbReference>
<evidence type="ECO:0000313" key="17">
    <source>
        <dbReference type="EMBL" id="GAA3689493.1"/>
    </source>
</evidence>
<feature type="domain" description="ERAP1-like C-terminal" evidence="15">
    <location>
        <begin position="552"/>
        <end position="872"/>
    </location>
</feature>
<keyword evidence="10" id="KW-0862">Zinc</keyword>
<evidence type="ECO:0000256" key="3">
    <source>
        <dbReference type="ARBA" id="ARBA00010136"/>
    </source>
</evidence>
<evidence type="ECO:0000256" key="1">
    <source>
        <dbReference type="ARBA" id="ARBA00000098"/>
    </source>
</evidence>
<evidence type="ECO:0000256" key="4">
    <source>
        <dbReference type="ARBA" id="ARBA00012564"/>
    </source>
</evidence>
<dbReference type="RefSeq" id="WP_345151726.1">
    <property type="nucleotide sequence ID" value="NZ_BAABEO010000019.1"/>
</dbReference>
<dbReference type="InterPro" id="IPR045357">
    <property type="entry name" value="Aminopeptidase_N-like_N"/>
</dbReference>
<evidence type="ECO:0000256" key="13">
    <source>
        <dbReference type="ARBA" id="ARBA00031533"/>
    </source>
</evidence>
<comment type="cofactor">
    <cofactor evidence="2">
        <name>Zn(2+)</name>
        <dbReference type="ChEBI" id="CHEBI:29105"/>
    </cofactor>
</comment>
<dbReference type="GO" id="GO:0004177">
    <property type="term" value="F:aminopeptidase activity"/>
    <property type="evidence" value="ECO:0007669"/>
    <property type="project" value="UniProtKB-KW"/>
</dbReference>
<evidence type="ECO:0000256" key="12">
    <source>
        <dbReference type="ARBA" id="ARBA00029811"/>
    </source>
</evidence>
<evidence type="ECO:0000256" key="9">
    <source>
        <dbReference type="ARBA" id="ARBA00022801"/>
    </source>
</evidence>
<comment type="catalytic activity">
    <reaction evidence="1">
        <text>Release of an N-terminal amino acid, Xaa-|-Yaa- from a peptide, amide or arylamide. Xaa is preferably Ala, but may be most amino acids including Pro (slow action). When a terminal hydrophobic residue is followed by a prolyl residue, the two may be released as an intact Xaa-Pro dipeptide.</text>
        <dbReference type="EC" id="3.4.11.2"/>
    </reaction>
</comment>
<dbReference type="SUPFAM" id="SSF63737">
    <property type="entry name" value="Leukotriene A4 hydrolase N-terminal domain"/>
    <property type="match status" value="1"/>
</dbReference>
<evidence type="ECO:0000313" key="18">
    <source>
        <dbReference type="Proteomes" id="UP001500752"/>
    </source>
</evidence>
<dbReference type="InterPro" id="IPR024571">
    <property type="entry name" value="ERAP1-like_C_dom"/>
</dbReference>
<dbReference type="Gene3D" id="2.60.40.1730">
    <property type="entry name" value="tricorn interacting facor f3 domain"/>
    <property type="match status" value="1"/>
</dbReference>
<keyword evidence="8" id="KW-0479">Metal-binding</keyword>
<dbReference type="PANTHER" id="PTHR11533">
    <property type="entry name" value="PROTEASE M1 ZINC METALLOPROTEASE"/>
    <property type="match status" value="1"/>
</dbReference>
<evidence type="ECO:0000256" key="8">
    <source>
        <dbReference type="ARBA" id="ARBA00022723"/>
    </source>
</evidence>
<dbReference type="CDD" id="cd09602">
    <property type="entry name" value="M1_APN"/>
    <property type="match status" value="1"/>
</dbReference>
<sequence>MDDAKNPPAGNRNLGRAEAAERARILAVDSYQVHLDLSGARDPERGGYPSLTRVGFSCSEPGAETFLDFIHGGVSAVTLNGHELDLDRCVAGDRILLPGLAAHNTAIVEGTALYSTSGEGLHRYRDPADGETYLYTQFEPADARRVFANFEQPDLKAEFDFTVTAPAGWHVASNGAARGREENPDGSTTHFFEPTRRISTYITAVLAGPYHRATDSWRREQPDGTVLEVGLGATCRASLAPHFDADAIFETTKRGLDFFHDLFGYPYPWGKYDQAFVPEYNLGAMENPGLVTFTESYVFTSRATEAQYEARATTLLHEMAHMWFGDLVTMRWWDDLWLKESFADYMGTLAAAEATGRQTAWVTFANRRKAWAYVQDQLPTTHPIVADIPDLEAARQNFDGITYAKGASVLKQLAAYVGREAFTAAARGYFRRHAYGNTTLRDFLDALEDASGRDMGAWADAWLRTAGVPVLGVELADDAGGRPGAALTSATLRQEGWDPVAGAQVLRPHLLRLGLFELRGGALERTGSIDVEATGAATELAGLPGRPRPALLLPNDGDLTYAKVRLDEVSVETLLEHLDTLEEPLARATAWAALWNMVRDAALPAPRFLAAVRRMAASAREVSVLQQLLEQAATAASFYCSPAIRAGEHQLLVDAVHGHLAAAEPGSDHQLAFARSLALLARTGGADETVVDLLSGDAVIPGLAVDEQLRWALLQAAAARALVDPSRLDDELAAGPSAVATVGHALALAARPVPQAKREAWDAALSGTGTDGKALSNDLLSAAVKGFGIGGHELLDGFQAGYWPELAGIWARMSIGQATRVVEGLFPSRQDLGPEGPAAHPVLGAADAWLRENAEAPRALRRIVIEQRDHLARSLRAQSVSADWRAASGG</sequence>
<gene>
    <name evidence="17" type="primary">pepN_2</name>
    <name evidence="17" type="ORF">GCM10023081_28680</name>
</gene>
<reference evidence="18" key="1">
    <citation type="journal article" date="2019" name="Int. J. Syst. Evol. Microbiol.">
        <title>The Global Catalogue of Microorganisms (GCM) 10K type strain sequencing project: providing services to taxonomists for standard genome sequencing and annotation.</title>
        <authorList>
            <consortium name="The Broad Institute Genomics Platform"/>
            <consortium name="The Broad Institute Genome Sequencing Center for Infectious Disease"/>
            <person name="Wu L."/>
            <person name="Ma J."/>
        </authorList>
    </citation>
    <scope>NUCLEOTIDE SEQUENCE [LARGE SCALE GENOMIC DNA]</scope>
    <source>
        <strain evidence="18">JCM 30742</strain>
    </source>
</reference>
<evidence type="ECO:0000256" key="7">
    <source>
        <dbReference type="ARBA" id="ARBA00022670"/>
    </source>
</evidence>
<dbReference type="Proteomes" id="UP001500752">
    <property type="component" value="Unassembled WGS sequence"/>
</dbReference>
<dbReference type="NCBIfam" id="TIGR02412">
    <property type="entry name" value="pepN_strep_liv"/>
    <property type="match status" value="1"/>
</dbReference>
<dbReference type="InterPro" id="IPR001930">
    <property type="entry name" value="Peptidase_M1"/>
</dbReference>
<dbReference type="Pfam" id="PF11838">
    <property type="entry name" value="ERAP1_C"/>
    <property type="match status" value="1"/>
</dbReference>
<accession>A0ABP7CHB5</accession>
<evidence type="ECO:0000259" key="14">
    <source>
        <dbReference type="Pfam" id="PF01433"/>
    </source>
</evidence>
<protein>
    <recommendedName>
        <fullName evidence="5">Aminopeptidase N</fullName>
        <ecNumber evidence="4">3.4.11.2</ecNumber>
    </recommendedName>
    <alternativeName>
        <fullName evidence="12">Alanine aminopeptidase</fullName>
    </alternativeName>
    <alternativeName>
        <fullName evidence="13">Lysyl aminopeptidase</fullName>
    </alternativeName>
</protein>
<comment type="similarity">
    <text evidence="3">Belongs to the peptidase M1 family.</text>
</comment>
<dbReference type="InterPro" id="IPR042097">
    <property type="entry name" value="Aminopeptidase_N-like_N_sf"/>
</dbReference>
<dbReference type="Pfam" id="PF01433">
    <property type="entry name" value="Peptidase_M1"/>
    <property type="match status" value="1"/>
</dbReference>
<evidence type="ECO:0000256" key="6">
    <source>
        <dbReference type="ARBA" id="ARBA00022438"/>
    </source>
</evidence>
<comment type="caution">
    <text evidence="17">The sequence shown here is derived from an EMBL/GenBank/DDBJ whole genome shotgun (WGS) entry which is preliminary data.</text>
</comment>
<dbReference type="EC" id="3.4.11.2" evidence="4"/>
<keyword evidence="18" id="KW-1185">Reference proteome</keyword>
<dbReference type="PANTHER" id="PTHR11533:SF174">
    <property type="entry name" value="PUROMYCIN-SENSITIVE AMINOPEPTIDASE-RELATED"/>
    <property type="match status" value="1"/>
</dbReference>
<evidence type="ECO:0000259" key="15">
    <source>
        <dbReference type="Pfam" id="PF11838"/>
    </source>
</evidence>
<keyword evidence="6 17" id="KW-0031">Aminopeptidase</keyword>
<dbReference type="Pfam" id="PF17900">
    <property type="entry name" value="Peptidase_M1_N"/>
    <property type="match status" value="1"/>
</dbReference>
<evidence type="ECO:0000256" key="5">
    <source>
        <dbReference type="ARBA" id="ARBA00015611"/>
    </source>
</evidence>
<feature type="domain" description="Aminopeptidase N-like N-terminal" evidence="16">
    <location>
        <begin position="115"/>
        <end position="202"/>
    </location>
</feature>
<organism evidence="17 18">
    <name type="scientific">Arthrobacter ginkgonis</name>
    <dbReference type="NCBI Taxonomy" id="1630594"/>
    <lineage>
        <taxon>Bacteria</taxon>
        <taxon>Bacillati</taxon>
        <taxon>Actinomycetota</taxon>
        <taxon>Actinomycetes</taxon>
        <taxon>Micrococcales</taxon>
        <taxon>Micrococcaceae</taxon>
        <taxon>Arthrobacter</taxon>
    </lineage>
</organism>
<dbReference type="InterPro" id="IPR027268">
    <property type="entry name" value="Peptidase_M4/M1_CTD_sf"/>
</dbReference>
<name>A0ABP7CHB5_9MICC</name>
<dbReference type="InterPro" id="IPR050344">
    <property type="entry name" value="Peptidase_M1_aminopeptidases"/>
</dbReference>
<dbReference type="SUPFAM" id="SSF55486">
    <property type="entry name" value="Metalloproteases ('zincins'), catalytic domain"/>
    <property type="match status" value="1"/>
</dbReference>
<keyword evidence="9" id="KW-0378">Hydrolase</keyword>